<feature type="compositionally biased region" description="Basic residues" evidence="1">
    <location>
        <begin position="431"/>
        <end position="442"/>
    </location>
</feature>
<dbReference type="Pfam" id="PF13976">
    <property type="entry name" value="gag_pre-integrs"/>
    <property type="match status" value="1"/>
</dbReference>
<gene>
    <name evidence="4" type="ORF">Tco_0989525</name>
</gene>
<feature type="region of interest" description="Disordered" evidence="1">
    <location>
        <begin position="878"/>
        <end position="915"/>
    </location>
</feature>
<feature type="domain" description="GAG-pre-integrase" evidence="3">
    <location>
        <begin position="733"/>
        <end position="805"/>
    </location>
</feature>
<evidence type="ECO:0000256" key="1">
    <source>
        <dbReference type="SAM" id="MobiDB-lite"/>
    </source>
</evidence>
<dbReference type="InterPro" id="IPR025724">
    <property type="entry name" value="GAG-pre-integrase_dom"/>
</dbReference>
<protein>
    <submittedName>
        <fullName evidence="4">Retrovirus-related pol polyprotein from transposon TNT 1-94</fullName>
    </submittedName>
</protein>
<dbReference type="CDD" id="cd09272">
    <property type="entry name" value="RNase_HI_RT_Ty1"/>
    <property type="match status" value="1"/>
</dbReference>
<accession>A0ABQ5ETW4</accession>
<feature type="compositionally biased region" description="Polar residues" evidence="1">
    <location>
        <begin position="901"/>
        <end position="915"/>
    </location>
</feature>
<dbReference type="PANTHER" id="PTHR11439">
    <property type="entry name" value="GAG-POL-RELATED RETROTRANSPOSON"/>
    <property type="match status" value="1"/>
</dbReference>
<dbReference type="EMBL" id="BQNB010016675">
    <property type="protein sequence ID" value="GJT54471.1"/>
    <property type="molecule type" value="Genomic_DNA"/>
</dbReference>
<comment type="caution">
    <text evidence="4">The sequence shown here is derived from an EMBL/GenBank/DDBJ whole genome shotgun (WGS) entry which is preliminary data.</text>
</comment>
<dbReference type="Pfam" id="PF07727">
    <property type="entry name" value="RVT_2"/>
    <property type="match status" value="1"/>
</dbReference>
<evidence type="ECO:0000259" key="2">
    <source>
        <dbReference type="Pfam" id="PF07727"/>
    </source>
</evidence>
<dbReference type="PANTHER" id="PTHR11439:SF509">
    <property type="entry name" value="RNA-DIRECTED DNA POLYMERASE"/>
    <property type="match status" value="1"/>
</dbReference>
<feature type="compositionally biased region" description="Basic and acidic residues" evidence="1">
    <location>
        <begin position="887"/>
        <end position="898"/>
    </location>
</feature>
<reference evidence="4" key="2">
    <citation type="submission" date="2022-01" db="EMBL/GenBank/DDBJ databases">
        <authorList>
            <person name="Yamashiro T."/>
            <person name="Shiraishi A."/>
            <person name="Satake H."/>
            <person name="Nakayama K."/>
        </authorList>
    </citation>
    <scope>NUCLEOTIDE SEQUENCE</scope>
</reference>
<feature type="region of interest" description="Disordered" evidence="1">
    <location>
        <begin position="431"/>
        <end position="451"/>
    </location>
</feature>
<dbReference type="Proteomes" id="UP001151760">
    <property type="component" value="Unassembled WGS sequence"/>
</dbReference>
<sequence length="1346" mass="153728">MVLEGYRYVTHSLCKCRSREVSGHRRSTSGSAQFLGDKLVSWSSKMQKSTAISMAFQSIRSSVLRQQEWRLLYAVTTFQHSRAKHIDIPLNFIKSKCSDGIVELYLSGLNYQLADTFTKPLPRERFNFLIDKLVHILTKPQAFYGNTHKQALGYQNPFYLKKAQRIKPTLYDGVVMSNANVAMPMIDDEETLILEEKSQLKILNRLTEDFEKHFSLQQELSAEQPFWFHILNRTIEPPYLPPVIVDVPSELHKVSLVNASLKKLKFHLTQFDSVVKKRTTPNALEEGEWGFEHKKIVFNNENIPFLKSLKYIFNVFDKDFLNEITDVQTVFDQMEVVVQQSSVDKQCLETAKKEIILENDRLLQKIMSQDVLLTVMISMSLNNDSGGIWKSKVWNHVKMFESDAELSKSNKPYNEFLKNYSQLEKHCISPSKHHALQQGKKKTKEENVNHDKCNLEPINKELENSVAKLLSENERVKCSTSNCGSKPPGNKRNDRISQTPSRNKKNKVEAQPRKVNKMNHVVKPVCDVDVMHSLSNANSEIHCATCNKSMFDGVHDKCLLDLVQNRNNRRTFTIVGNSCPLTRITSTNVVPPKQTTSHSDEIQKPEIKVYSRKPKNVKNIGSSKIAKIVESKNANHSEPNQTWGSNATDIPSSSSLVMTDSGTTRLQVIYGLGDYQLGNIIISRVYYVEGLGHNLFSVGQFCDADLEVAFRKNTCFIHNLEGVDLLLGSRDTNLYTISLDDMLKSSPICLLSKASKTKSWLWHRRLSHLNFGTLNKLAKDGLARGIPRLKFQKDHLCLACALGKSKKYSHQPKFKDTNQEKLYLLHMDLCFSMRVANINRKRTINMGLWYSKDIDMSLTAYADVDHAGCHDTRRSTSGSAQFLGFEESPKTPTFHDDPLNESPNEDSTSQGSSSNIRQIHTPFEHLGRWTKDHPIANVIGDPSRSVSTRKQLKTDAMWCYFDAFLTSVEPKNFKQAMTEPSWIDAMQEEIHEFERLEVWELVPCPDNVFLIKLKWIYKVKIDEFGGVLKNKARLVAQGFRQEEGIDFEESFAPVSRIEAIRIFIANAAHKNMTIYQMDVKTAFLNGELKEEVYVSQPEGFVDQDNPSHVYKLKKALYGLKQSTNDHGLQISQSPRGIFINQSKYASEIVKKYDLHSTDSVDTPMIENKKLAKPTEKNLQAWKRITRYLNGTITMVYGTRRITDMSLTSLLQDPRYTRGVKILDVLHRKRAVLRIMSSITTQQTKLDLKLYPKENRLDIRKCNGRIPHGLTPREPTFQVVLDAIVLTPCYPAFLIIADVPEICPRVLGRDFDAIPSEEDTMSFLKELGHTGEINSLNDVVVNQMHQP</sequence>
<evidence type="ECO:0000259" key="3">
    <source>
        <dbReference type="Pfam" id="PF13976"/>
    </source>
</evidence>
<dbReference type="InterPro" id="IPR013103">
    <property type="entry name" value="RVT_2"/>
</dbReference>
<evidence type="ECO:0000313" key="5">
    <source>
        <dbReference type="Proteomes" id="UP001151760"/>
    </source>
</evidence>
<organism evidence="4 5">
    <name type="scientific">Tanacetum coccineum</name>
    <dbReference type="NCBI Taxonomy" id="301880"/>
    <lineage>
        <taxon>Eukaryota</taxon>
        <taxon>Viridiplantae</taxon>
        <taxon>Streptophyta</taxon>
        <taxon>Embryophyta</taxon>
        <taxon>Tracheophyta</taxon>
        <taxon>Spermatophyta</taxon>
        <taxon>Magnoliopsida</taxon>
        <taxon>eudicotyledons</taxon>
        <taxon>Gunneridae</taxon>
        <taxon>Pentapetalae</taxon>
        <taxon>asterids</taxon>
        <taxon>campanulids</taxon>
        <taxon>Asterales</taxon>
        <taxon>Asteraceae</taxon>
        <taxon>Asteroideae</taxon>
        <taxon>Anthemideae</taxon>
        <taxon>Anthemidinae</taxon>
        <taxon>Tanacetum</taxon>
    </lineage>
</organism>
<name>A0ABQ5ETW4_9ASTR</name>
<keyword evidence="5" id="KW-1185">Reference proteome</keyword>
<proteinExistence type="predicted"/>
<reference evidence="4" key="1">
    <citation type="journal article" date="2022" name="Int. J. Mol. Sci.">
        <title>Draft Genome of Tanacetum Coccineum: Genomic Comparison of Closely Related Tanacetum-Family Plants.</title>
        <authorList>
            <person name="Yamashiro T."/>
            <person name="Shiraishi A."/>
            <person name="Nakayama K."/>
            <person name="Satake H."/>
        </authorList>
    </citation>
    <scope>NUCLEOTIDE SEQUENCE</scope>
</reference>
<evidence type="ECO:0000313" key="4">
    <source>
        <dbReference type="EMBL" id="GJT54471.1"/>
    </source>
</evidence>
<feature type="domain" description="Reverse transcriptase Ty1/copia-type" evidence="2">
    <location>
        <begin position="997"/>
        <end position="1123"/>
    </location>
</feature>
<feature type="region of interest" description="Disordered" evidence="1">
    <location>
        <begin position="478"/>
        <end position="512"/>
    </location>
</feature>